<proteinExistence type="predicted"/>
<dbReference type="PROSITE" id="PS51257">
    <property type="entry name" value="PROKAR_LIPOPROTEIN"/>
    <property type="match status" value="1"/>
</dbReference>
<evidence type="ECO:0000313" key="1">
    <source>
        <dbReference type="EMBL" id="SDK61806.1"/>
    </source>
</evidence>
<gene>
    <name evidence="1" type="ORF">SAMN05216192_14742</name>
</gene>
<protein>
    <recommendedName>
        <fullName evidence="3">Lipoprotein</fullName>
    </recommendedName>
</protein>
<accession>A0A1G9DD44</accession>
<dbReference type="Proteomes" id="UP000199050">
    <property type="component" value="Unassembled WGS sequence"/>
</dbReference>
<sequence length="283" mass="30793">MGAMKIPVLSHKQGLSAVAALLLLSGCAAPGGRPAAEELNLALAGMDGKDAVTFEGSAALLIAGKPVPESALYYGGKVQDHSRISLYSLLPDEAGETRSVPVQGVKKSGRSKAAAPSFYTKLEKKNGEWQPQQSGEAGRLAGLNPLQQLEELQKPDTQVTEESGSSGGIRVLRIRLSPAEAKRQLSEELEREMQAIRQESVAESAGQTAEVREAMDTLWTQKSRELKQRIDEAEVTSVYFMKVDSRHSLPKRLTWTRTIRYPGMTDPADGEAYVTKVDFYGYQ</sequence>
<dbReference type="EMBL" id="FNDX01000047">
    <property type="protein sequence ID" value="SDK61806.1"/>
    <property type="molecule type" value="Genomic_DNA"/>
</dbReference>
<evidence type="ECO:0008006" key="3">
    <source>
        <dbReference type="Google" id="ProtNLM"/>
    </source>
</evidence>
<evidence type="ECO:0000313" key="2">
    <source>
        <dbReference type="Proteomes" id="UP000199050"/>
    </source>
</evidence>
<keyword evidence="2" id="KW-1185">Reference proteome</keyword>
<reference evidence="2" key="1">
    <citation type="submission" date="2016-10" db="EMBL/GenBank/DDBJ databases">
        <authorList>
            <person name="Varghese N."/>
            <person name="Submissions S."/>
        </authorList>
    </citation>
    <scope>NUCLEOTIDE SEQUENCE [LARGE SCALE GENOMIC DNA]</scope>
    <source>
        <strain evidence="2">CGMCC 1.11012</strain>
    </source>
</reference>
<name>A0A1G9DD44_9BACL</name>
<dbReference type="AlphaFoldDB" id="A0A1G9DD44"/>
<dbReference type="STRING" id="1174501.SAMN05216192_14742"/>
<organism evidence="1 2">
    <name type="scientific">Paenibacillus typhae</name>
    <dbReference type="NCBI Taxonomy" id="1174501"/>
    <lineage>
        <taxon>Bacteria</taxon>
        <taxon>Bacillati</taxon>
        <taxon>Bacillota</taxon>
        <taxon>Bacilli</taxon>
        <taxon>Bacillales</taxon>
        <taxon>Paenibacillaceae</taxon>
        <taxon>Paenibacillus</taxon>
    </lineage>
</organism>